<evidence type="ECO:0000313" key="3">
    <source>
        <dbReference type="Proteomes" id="UP000019760"/>
    </source>
</evidence>
<dbReference type="Proteomes" id="UP000019760">
    <property type="component" value="Unassembled WGS sequence"/>
</dbReference>
<dbReference type="AlphaFoldDB" id="A0A023D7I0"/>
<dbReference type="EMBL" id="BAND01000103">
    <property type="protein sequence ID" value="GAJ30137.1"/>
    <property type="molecule type" value="Genomic_DNA"/>
</dbReference>
<reference evidence="2 3" key="2">
    <citation type="journal article" date="2014" name="FEMS Microbiol. Lett.">
        <title>Draft genomic DNA sequence of the facultatively methylotrophic bacterium Acidomonas methanolica type strain MB58.</title>
        <authorList>
            <person name="Higashiura N."/>
            <person name="Hadano H."/>
            <person name="Hirakawa H."/>
            <person name="Matsutani M."/>
            <person name="Takabe S."/>
            <person name="Matsushita K."/>
            <person name="Azuma Y."/>
        </authorList>
    </citation>
    <scope>NUCLEOTIDE SEQUENCE [LARGE SCALE GENOMIC DNA]</scope>
    <source>
        <strain evidence="2 3">MB58</strain>
    </source>
</reference>
<dbReference type="SUPFAM" id="SSF52799">
    <property type="entry name" value="(Phosphotyrosine protein) phosphatases II"/>
    <property type="match status" value="1"/>
</dbReference>
<evidence type="ECO:0000259" key="1">
    <source>
        <dbReference type="Pfam" id="PF04273"/>
    </source>
</evidence>
<sequence length="146" mass="15538">MDIKQITPTLWVSPQIAPADVEALAGLGVRAIVNDRPDGEEAGQPDSAEIADAAGRHGIGYRQIPVKAGEITDRDVDQFAAAIEVAKGPVLAFCRTGTRAVMLWALSQAGRVASDELIRDAARHGYDITALKPRLDAGGAMRRNRP</sequence>
<dbReference type="Gene3D" id="3.90.190.10">
    <property type="entry name" value="Protein tyrosine phosphatase superfamily"/>
    <property type="match status" value="1"/>
</dbReference>
<dbReference type="NCBIfam" id="TIGR01244">
    <property type="entry name" value="TIGR01244 family sulfur transferase"/>
    <property type="match status" value="1"/>
</dbReference>
<feature type="domain" description="Beta-lactamase hydrolase-like protein phosphatase-like" evidence="1">
    <location>
        <begin position="2"/>
        <end position="110"/>
    </location>
</feature>
<dbReference type="InterPro" id="IPR029021">
    <property type="entry name" value="Prot-tyrosine_phosphatase-like"/>
</dbReference>
<dbReference type="InterPro" id="IPR005939">
    <property type="entry name" value="BLH_phosphatase-like"/>
</dbReference>
<accession>A0A023D7I0</accession>
<dbReference type="GO" id="GO:0016787">
    <property type="term" value="F:hydrolase activity"/>
    <property type="evidence" value="ECO:0007669"/>
    <property type="project" value="InterPro"/>
</dbReference>
<proteinExistence type="predicted"/>
<name>A0A023D7I0_ACIMT</name>
<dbReference type="CDD" id="cd14503">
    <property type="entry name" value="PTP-bact"/>
    <property type="match status" value="1"/>
</dbReference>
<keyword evidence="3" id="KW-1185">Reference proteome</keyword>
<comment type="caution">
    <text evidence="2">The sequence shown here is derived from an EMBL/GenBank/DDBJ whole genome shotgun (WGS) entry which is preliminary data.</text>
</comment>
<dbReference type="Pfam" id="PF04273">
    <property type="entry name" value="BLH_phosphatase"/>
    <property type="match status" value="1"/>
</dbReference>
<gene>
    <name evidence="2" type="ORF">Amme_104_045</name>
</gene>
<organism evidence="2 3">
    <name type="scientific">Acidomonas methanolica NBRC 104435</name>
    <dbReference type="NCBI Taxonomy" id="1231351"/>
    <lineage>
        <taxon>Bacteria</taxon>
        <taxon>Pseudomonadati</taxon>
        <taxon>Pseudomonadota</taxon>
        <taxon>Alphaproteobacteria</taxon>
        <taxon>Acetobacterales</taxon>
        <taxon>Acetobacteraceae</taxon>
        <taxon>Acidomonas</taxon>
    </lineage>
</organism>
<dbReference type="RefSeq" id="WP_042060773.1">
    <property type="nucleotide sequence ID" value="NZ_BAND01000103.1"/>
</dbReference>
<evidence type="ECO:0000313" key="2">
    <source>
        <dbReference type="EMBL" id="GAJ30137.1"/>
    </source>
</evidence>
<protein>
    <submittedName>
        <fullName evidence="2">Metallo-beta-lactamase</fullName>
    </submittedName>
</protein>
<reference evidence="3" key="1">
    <citation type="journal article" date="2014" name="FEMS Microbiol. Lett.">
        <title>Draft Genomic DNA Sequence of the Facultatively Methylotrophic Bacterium Acidomonas methanolica type strain MB58.</title>
        <authorList>
            <person name="Higashiura N."/>
            <person name="Hadano H."/>
            <person name="Hirakawa H."/>
            <person name="Matsutani M."/>
            <person name="Takabe S."/>
            <person name="Matsushita K."/>
            <person name="Azuma Y."/>
        </authorList>
    </citation>
    <scope>NUCLEOTIDE SEQUENCE [LARGE SCALE GENOMIC DNA]</scope>
    <source>
        <strain evidence="3">MB58</strain>
    </source>
</reference>